<evidence type="ECO:0000313" key="3">
    <source>
        <dbReference type="EMBL" id="GFR48068.1"/>
    </source>
</evidence>
<name>A0AAD3DWR6_9CHLO</name>
<sequence length="239" mass="25442">MTVTLRPLTLHDVPAALRLHKFAKLDGHNIFSLESQKNVVELLNSAAAGEAGVHGHIACAAGGEAGAESEVVGVLTAEWEDTRTCVLLTLVVRSDHRGKGVGKELLEELLRSACTQGSPVTIVTDVALANSPAVTFFKRQGFKQTHRSHGRSMELSLTCAFGTGSTASEATLRHVPREVAVKSLRSGWCSLNRSRARTGLLHSAPGARTRLLPIVRGGGMVRRGTACLQFPAPSRLLAK</sequence>
<dbReference type="InterPro" id="IPR050769">
    <property type="entry name" value="NAT_camello-type"/>
</dbReference>
<feature type="domain" description="N-acetyltransferase" evidence="2">
    <location>
        <begin position="3"/>
        <end position="158"/>
    </location>
</feature>
<evidence type="ECO:0000259" key="2">
    <source>
        <dbReference type="PROSITE" id="PS51186"/>
    </source>
</evidence>
<reference evidence="3 4" key="1">
    <citation type="journal article" date="2021" name="Sci. Rep.">
        <title>Genome sequencing of the multicellular alga Astrephomene provides insights into convergent evolution of germ-soma differentiation.</title>
        <authorList>
            <person name="Yamashita S."/>
            <person name="Yamamoto K."/>
            <person name="Matsuzaki R."/>
            <person name="Suzuki S."/>
            <person name="Yamaguchi H."/>
            <person name="Hirooka S."/>
            <person name="Minakuchi Y."/>
            <person name="Miyagishima S."/>
            <person name="Kawachi M."/>
            <person name="Toyoda A."/>
            <person name="Nozaki H."/>
        </authorList>
    </citation>
    <scope>NUCLEOTIDE SEQUENCE [LARGE SCALE GENOMIC DNA]</scope>
    <source>
        <strain evidence="3 4">NIES-4017</strain>
    </source>
</reference>
<proteinExistence type="predicted"/>
<evidence type="ECO:0000313" key="4">
    <source>
        <dbReference type="Proteomes" id="UP001054857"/>
    </source>
</evidence>
<gene>
    <name evidence="3" type="ORF">Agub_g9904</name>
</gene>
<dbReference type="CDD" id="cd04301">
    <property type="entry name" value="NAT_SF"/>
    <property type="match status" value="1"/>
</dbReference>
<dbReference type="AlphaFoldDB" id="A0AAD3DWR6"/>
<protein>
    <recommendedName>
        <fullName evidence="2">N-acetyltransferase domain-containing protein</fullName>
    </recommendedName>
</protein>
<accession>A0AAD3DWR6</accession>
<keyword evidence="4" id="KW-1185">Reference proteome</keyword>
<dbReference type="InterPro" id="IPR000182">
    <property type="entry name" value="GNAT_dom"/>
</dbReference>
<evidence type="ECO:0000256" key="1">
    <source>
        <dbReference type="ARBA" id="ARBA00022679"/>
    </source>
</evidence>
<dbReference type="PROSITE" id="PS51186">
    <property type="entry name" value="GNAT"/>
    <property type="match status" value="1"/>
</dbReference>
<organism evidence="3 4">
    <name type="scientific">Astrephomene gubernaculifera</name>
    <dbReference type="NCBI Taxonomy" id="47775"/>
    <lineage>
        <taxon>Eukaryota</taxon>
        <taxon>Viridiplantae</taxon>
        <taxon>Chlorophyta</taxon>
        <taxon>core chlorophytes</taxon>
        <taxon>Chlorophyceae</taxon>
        <taxon>CS clade</taxon>
        <taxon>Chlamydomonadales</taxon>
        <taxon>Astrephomenaceae</taxon>
        <taxon>Astrephomene</taxon>
    </lineage>
</organism>
<dbReference type="EMBL" id="BMAR01000021">
    <property type="protein sequence ID" value="GFR48068.1"/>
    <property type="molecule type" value="Genomic_DNA"/>
</dbReference>
<dbReference type="PANTHER" id="PTHR13947:SF37">
    <property type="entry name" value="LD18367P"/>
    <property type="match status" value="1"/>
</dbReference>
<comment type="caution">
    <text evidence="3">The sequence shown here is derived from an EMBL/GenBank/DDBJ whole genome shotgun (WGS) entry which is preliminary data.</text>
</comment>
<dbReference type="Proteomes" id="UP001054857">
    <property type="component" value="Unassembled WGS sequence"/>
</dbReference>
<dbReference type="PANTHER" id="PTHR13947">
    <property type="entry name" value="GNAT FAMILY N-ACETYLTRANSFERASE"/>
    <property type="match status" value="1"/>
</dbReference>
<dbReference type="InterPro" id="IPR016181">
    <property type="entry name" value="Acyl_CoA_acyltransferase"/>
</dbReference>
<keyword evidence="1" id="KW-0808">Transferase</keyword>
<dbReference type="GO" id="GO:0008080">
    <property type="term" value="F:N-acetyltransferase activity"/>
    <property type="evidence" value="ECO:0007669"/>
    <property type="project" value="InterPro"/>
</dbReference>
<dbReference type="Pfam" id="PF00583">
    <property type="entry name" value="Acetyltransf_1"/>
    <property type="match status" value="1"/>
</dbReference>
<dbReference type="Gene3D" id="3.40.630.30">
    <property type="match status" value="1"/>
</dbReference>
<dbReference type="SUPFAM" id="SSF55729">
    <property type="entry name" value="Acyl-CoA N-acyltransferases (Nat)"/>
    <property type="match status" value="1"/>
</dbReference>